<dbReference type="Pfam" id="PF01479">
    <property type="entry name" value="S4"/>
    <property type="match status" value="1"/>
</dbReference>
<dbReference type="SUPFAM" id="SSF55174">
    <property type="entry name" value="Alpha-L RNA-binding motif"/>
    <property type="match status" value="1"/>
</dbReference>
<dbReference type="Pfam" id="PF00849">
    <property type="entry name" value="PseudoU_synth_2"/>
    <property type="match status" value="1"/>
</dbReference>
<dbReference type="Gene3D" id="3.30.70.1560">
    <property type="entry name" value="Alpha-L RNA-binding motif"/>
    <property type="match status" value="1"/>
</dbReference>
<dbReference type="GO" id="GO:0160139">
    <property type="term" value="F:23S rRNA pseudouridine(2605) synthase activity"/>
    <property type="evidence" value="ECO:0007669"/>
    <property type="project" value="UniProtKB-EC"/>
</dbReference>
<comment type="caution">
    <text evidence="4">The sequence shown here is derived from an EMBL/GenBank/DDBJ whole genome shotgun (WGS) entry which is preliminary data.</text>
</comment>
<dbReference type="PROSITE" id="PS01149">
    <property type="entry name" value="PSI_RSU"/>
    <property type="match status" value="1"/>
</dbReference>
<evidence type="ECO:0000313" key="4">
    <source>
        <dbReference type="EMBL" id="MPM12096.1"/>
    </source>
</evidence>
<dbReference type="InterPro" id="IPR020094">
    <property type="entry name" value="TruA/RsuA/RluB/E/F_N"/>
</dbReference>
<dbReference type="PROSITE" id="PS50889">
    <property type="entry name" value="S4"/>
    <property type="match status" value="1"/>
</dbReference>
<dbReference type="SMART" id="SM00363">
    <property type="entry name" value="S4"/>
    <property type="match status" value="1"/>
</dbReference>
<keyword evidence="2 4" id="KW-0413">Isomerase</keyword>
<dbReference type="InterPro" id="IPR006145">
    <property type="entry name" value="PsdUridine_synth_RsuA/RluA"/>
</dbReference>
<dbReference type="CDD" id="cd00165">
    <property type="entry name" value="S4"/>
    <property type="match status" value="1"/>
</dbReference>
<dbReference type="FunFam" id="3.10.290.10:FF:000003">
    <property type="entry name" value="Pseudouridine synthase"/>
    <property type="match status" value="1"/>
</dbReference>
<dbReference type="GO" id="GO:0001522">
    <property type="term" value="P:pseudouridine synthesis"/>
    <property type="evidence" value="ECO:0007669"/>
    <property type="project" value="InterPro"/>
</dbReference>
<gene>
    <name evidence="4" type="primary">rluB_12</name>
    <name evidence="4" type="ORF">SDC9_58447</name>
</gene>
<organism evidence="4">
    <name type="scientific">bioreactor metagenome</name>
    <dbReference type="NCBI Taxonomy" id="1076179"/>
    <lineage>
        <taxon>unclassified sequences</taxon>
        <taxon>metagenomes</taxon>
        <taxon>ecological metagenomes</taxon>
    </lineage>
</organism>
<evidence type="ECO:0000259" key="3">
    <source>
        <dbReference type="SMART" id="SM00363"/>
    </source>
</evidence>
<dbReference type="InterPro" id="IPR036986">
    <property type="entry name" value="S4_RNA-bd_sf"/>
</dbReference>
<dbReference type="Gene3D" id="3.30.70.580">
    <property type="entry name" value="Pseudouridine synthase I, catalytic domain, N-terminal subdomain"/>
    <property type="match status" value="1"/>
</dbReference>
<sequence>MERLQKFMAESGIASRRHAEELIKQGLVKVNGEVVTELGIKIDPNKDVVEFKGKNIKTDNKKVYIMLNKPEGYVTTAKDQFGRPTVLDLIKGVKERVVPVGRLDYDTSGLLILTNDGDAVYKLTHPKNEVSKIYEAKLFGVPDSNTINLFKNGITIDGKKTRPAKIELLRVDGRFSWCNITIHEGRNRQVREMCQSARHPVATLKRVAEGEIYLGDLKKGTWRYLTNKEMQYLKEL</sequence>
<dbReference type="InterPro" id="IPR000748">
    <property type="entry name" value="PsdUridine_synth_RsuA/RluB/E/F"/>
</dbReference>
<dbReference type="EC" id="5.4.99.22" evidence="4"/>
<dbReference type="InterPro" id="IPR050343">
    <property type="entry name" value="RsuA_PseudoU_synthase"/>
</dbReference>
<name>A0A644X7E1_9ZZZZ</name>
<dbReference type="CDD" id="cd02870">
    <property type="entry name" value="PseudoU_synth_RsuA_like"/>
    <property type="match status" value="1"/>
</dbReference>
<dbReference type="GO" id="GO:0003723">
    <property type="term" value="F:RNA binding"/>
    <property type="evidence" value="ECO:0007669"/>
    <property type="project" value="InterPro"/>
</dbReference>
<dbReference type="InterPro" id="IPR042092">
    <property type="entry name" value="PsdUridine_s_RsuA/RluB/E/F_cat"/>
</dbReference>
<dbReference type="SUPFAM" id="SSF55120">
    <property type="entry name" value="Pseudouridine synthase"/>
    <property type="match status" value="1"/>
</dbReference>
<dbReference type="EMBL" id="VSSQ01001921">
    <property type="protein sequence ID" value="MPM12096.1"/>
    <property type="molecule type" value="Genomic_DNA"/>
</dbReference>
<proteinExistence type="inferred from homology"/>
<reference evidence="4" key="1">
    <citation type="submission" date="2019-08" db="EMBL/GenBank/DDBJ databases">
        <authorList>
            <person name="Kucharzyk K."/>
            <person name="Murdoch R.W."/>
            <person name="Higgins S."/>
            <person name="Loffler F."/>
        </authorList>
    </citation>
    <scope>NUCLEOTIDE SEQUENCE</scope>
</reference>
<accession>A0A644X7E1</accession>
<dbReference type="GO" id="GO:0006364">
    <property type="term" value="P:rRNA processing"/>
    <property type="evidence" value="ECO:0007669"/>
    <property type="project" value="UniProtKB-ARBA"/>
</dbReference>
<dbReference type="PANTHER" id="PTHR47683">
    <property type="entry name" value="PSEUDOURIDINE SYNTHASE FAMILY PROTEIN-RELATED"/>
    <property type="match status" value="1"/>
</dbReference>
<dbReference type="InterPro" id="IPR018496">
    <property type="entry name" value="PsdUridine_synth_RsuA/RluB_CS"/>
</dbReference>
<comment type="similarity">
    <text evidence="1">Belongs to the pseudouridine synthase RsuA family.</text>
</comment>
<dbReference type="PANTHER" id="PTHR47683:SF2">
    <property type="entry name" value="RNA-BINDING S4 DOMAIN-CONTAINING PROTEIN"/>
    <property type="match status" value="1"/>
</dbReference>
<dbReference type="InterPro" id="IPR002942">
    <property type="entry name" value="S4_RNA-bd"/>
</dbReference>
<dbReference type="NCBIfam" id="TIGR00093">
    <property type="entry name" value="pseudouridine synthase"/>
    <property type="match status" value="1"/>
</dbReference>
<dbReference type="InterPro" id="IPR020103">
    <property type="entry name" value="PsdUridine_synth_cat_dom_sf"/>
</dbReference>
<dbReference type="AlphaFoldDB" id="A0A644X7E1"/>
<evidence type="ECO:0000256" key="1">
    <source>
        <dbReference type="ARBA" id="ARBA00008348"/>
    </source>
</evidence>
<evidence type="ECO:0000256" key="2">
    <source>
        <dbReference type="ARBA" id="ARBA00023235"/>
    </source>
</evidence>
<dbReference type="Gene3D" id="3.10.290.10">
    <property type="entry name" value="RNA-binding S4 domain"/>
    <property type="match status" value="1"/>
</dbReference>
<protein>
    <submittedName>
        <fullName evidence="4">Ribosomal large subunit pseudouridine synthase B</fullName>
        <ecNumber evidence="4">5.4.99.22</ecNumber>
    </submittedName>
</protein>
<feature type="domain" description="RNA-binding S4" evidence="3">
    <location>
        <begin position="2"/>
        <end position="62"/>
    </location>
</feature>